<name>A0ABP5C5W6_9ACTN</name>
<gene>
    <name evidence="2" type="ORF">GCM10009838_11080</name>
</gene>
<evidence type="ECO:0000313" key="2">
    <source>
        <dbReference type="EMBL" id="GAA1956915.1"/>
    </source>
</evidence>
<evidence type="ECO:0000259" key="1">
    <source>
        <dbReference type="Pfam" id="PF07859"/>
    </source>
</evidence>
<evidence type="ECO:0000313" key="3">
    <source>
        <dbReference type="Proteomes" id="UP001499854"/>
    </source>
</evidence>
<proteinExistence type="predicted"/>
<dbReference type="SUPFAM" id="SSF53474">
    <property type="entry name" value="alpha/beta-Hydrolases"/>
    <property type="match status" value="1"/>
</dbReference>
<dbReference type="Pfam" id="PF07859">
    <property type="entry name" value="Abhydrolase_3"/>
    <property type="match status" value="1"/>
</dbReference>
<dbReference type="InterPro" id="IPR029058">
    <property type="entry name" value="AB_hydrolase_fold"/>
</dbReference>
<reference evidence="3" key="1">
    <citation type="journal article" date="2019" name="Int. J. Syst. Evol. Microbiol.">
        <title>The Global Catalogue of Microorganisms (GCM) 10K type strain sequencing project: providing services to taxonomists for standard genome sequencing and annotation.</title>
        <authorList>
            <consortium name="The Broad Institute Genomics Platform"/>
            <consortium name="The Broad Institute Genome Sequencing Center for Infectious Disease"/>
            <person name="Wu L."/>
            <person name="Ma J."/>
        </authorList>
    </citation>
    <scope>NUCLEOTIDE SEQUENCE [LARGE SCALE GENOMIC DNA]</scope>
    <source>
        <strain evidence="3">JCM 16013</strain>
    </source>
</reference>
<protein>
    <recommendedName>
        <fullName evidence="1">Alpha/beta hydrolase fold-3 domain-containing protein</fullName>
    </recommendedName>
</protein>
<dbReference type="Proteomes" id="UP001499854">
    <property type="component" value="Unassembled WGS sequence"/>
</dbReference>
<organism evidence="2 3">
    <name type="scientific">Catenulispora subtropica</name>
    <dbReference type="NCBI Taxonomy" id="450798"/>
    <lineage>
        <taxon>Bacteria</taxon>
        <taxon>Bacillati</taxon>
        <taxon>Actinomycetota</taxon>
        <taxon>Actinomycetes</taxon>
        <taxon>Catenulisporales</taxon>
        <taxon>Catenulisporaceae</taxon>
        <taxon>Catenulispora</taxon>
    </lineage>
</organism>
<keyword evidence="3" id="KW-1185">Reference proteome</keyword>
<accession>A0ABP5C5W6</accession>
<dbReference type="EMBL" id="BAAAQM010000004">
    <property type="protein sequence ID" value="GAA1956915.1"/>
    <property type="molecule type" value="Genomic_DNA"/>
</dbReference>
<dbReference type="Gene3D" id="3.40.50.1820">
    <property type="entry name" value="alpha/beta hydrolase"/>
    <property type="match status" value="1"/>
</dbReference>
<sequence>MAGLPPALVITGEADVLRDEGEAYAARLRAAGVPVTAVRCQAVIHDFVMLNALRGTHAAETAISNMVV</sequence>
<feature type="domain" description="Alpha/beta hydrolase fold-3" evidence="1">
    <location>
        <begin position="2"/>
        <end position="48"/>
    </location>
</feature>
<dbReference type="InterPro" id="IPR013094">
    <property type="entry name" value="AB_hydrolase_3"/>
</dbReference>
<comment type="caution">
    <text evidence="2">The sequence shown here is derived from an EMBL/GenBank/DDBJ whole genome shotgun (WGS) entry which is preliminary data.</text>
</comment>